<dbReference type="Proteomes" id="UP000605259">
    <property type="component" value="Unassembled WGS sequence"/>
</dbReference>
<dbReference type="GO" id="GO:0005886">
    <property type="term" value="C:plasma membrane"/>
    <property type="evidence" value="ECO:0007669"/>
    <property type="project" value="UniProtKB-SubCell"/>
</dbReference>
<protein>
    <submittedName>
        <fullName evidence="11">Potassium transporter TrkH</fullName>
    </submittedName>
</protein>
<sequence length="440" mass="47991">MIRSRMLKIDPPKLLIISLLSLMGVGTLLLKLPFATTTPISWLDSLFVTTSALTVTGLSTVDPATTFTVFGQVVIMCLIQVGGIGVMSFAVLIFIMLGKKISLQSRIILQQSLNQTSVGGIIRLLRRLFVFALIIEGIATLLLAIVWVPQFGLVKGLYFSLFHAVSAFNNAGFALFSNNLIDFVGNPIVNFVISSLFILGGIGFTVMVDVWKRRSFHKLSLHSRLMIIGTLAMNIIGMLTIFFLEYNNQYTLGPLSTVEQWFAAYFQATSLRTAGFNTIDLANIESATVLVMVLFMFIGAGSGSTGGGIKLTTFLVIFLGVGKFLKGQRNIVIFKKTLRDQIVLKSLAICVISLIFIFASVLVLSITEDTSLRNILFEVVSAFGTVGLTLGLTMKLSAIGKLVITFMMFFGKVGPLTLVFSLAKPDNSKIKYPNEEILTG</sequence>
<feature type="transmembrane region" description="Helical" evidence="10">
    <location>
        <begin position="342"/>
        <end position="366"/>
    </location>
</feature>
<feature type="transmembrane region" description="Helical" evidence="10">
    <location>
        <begin position="372"/>
        <end position="390"/>
    </location>
</feature>
<keyword evidence="6" id="KW-0630">Potassium</keyword>
<keyword evidence="5 10" id="KW-0812">Transmembrane</keyword>
<feature type="transmembrane region" description="Helical" evidence="10">
    <location>
        <begin position="73"/>
        <end position="97"/>
    </location>
</feature>
<evidence type="ECO:0000256" key="4">
    <source>
        <dbReference type="ARBA" id="ARBA00022538"/>
    </source>
</evidence>
<dbReference type="AlphaFoldDB" id="A0A917ASD2"/>
<organism evidence="11 12">
    <name type="scientific">Priestia taiwanensis</name>
    <dbReference type="NCBI Taxonomy" id="1347902"/>
    <lineage>
        <taxon>Bacteria</taxon>
        <taxon>Bacillati</taxon>
        <taxon>Bacillota</taxon>
        <taxon>Bacilli</taxon>
        <taxon>Bacillales</taxon>
        <taxon>Bacillaceae</taxon>
        <taxon>Priestia</taxon>
    </lineage>
</organism>
<proteinExistence type="predicted"/>
<keyword evidence="7 10" id="KW-1133">Transmembrane helix</keyword>
<evidence type="ECO:0000256" key="7">
    <source>
        <dbReference type="ARBA" id="ARBA00022989"/>
    </source>
</evidence>
<evidence type="ECO:0000313" key="12">
    <source>
        <dbReference type="Proteomes" id="UP000605259"/>
    </source>
</evidence>
<accession>A0A917ASD2</accession>
<feature type="transmembrane region" description="Helical" evidence="10">
    <location>
        <begin position="402"/>
        <end position="423"/>
    </location>
</feature>
<evidence type="ECO:0000313" key="11">
    <source>
        <dbReference type="EMBL" id="GGE71098.1"/>
    </source>
</evidence>
<dbReference type="InterPro" id="IPR004772">
    <property type="entry name" value="TrkH"/>
</dbReference>
<feature type="transmembrane region" description="Helical" evidence="10">
    <location>
        <begin position="188"/>
        <end position="211"/>
    </location>
</feature>
<dbReference type="GO" id="GO:0015379">
    <property type="term" value="F:potassium:chloride symporter activity"/>
    <property type="evidence" value="ECO:0007669"/>
    <property type="project" value="InterPro"/>
</dbReference>
<evidence type="ECO:0000256" key="6">
    <source>
        <dbReference type="ARBA" id="ARBA00022958"/>
    </source>
</evidence>
<dbReference type="PANTHER" id="PTHR32024">
    <property type="entry name" value="TRK SYSTEM POTASSIUM UPTAKE PROTEIN TRKG-RELATED"/>
    <property type="match status" value="1"/>
</dbReference>
<keyword evidence="2" id="KW-0813">Transport</keyword>
<feature type="transmembrane region" description="Helical" evidence="10">
    <location>
        <begin position="156"/>
        <end position="176"/>
    </location>
</feature>
<evidence type="ECO:0000256" key="1">
    <source>
        <dbReference type="ARBA" id="ARBA00004651"/>
    </source>
</evidence>
<feature type="transmembrane region" description="Helical" evidence="10">
    <location>
        <begin position="128"/>
        <end position="149"/>
    </location>
</feature>
<keyword evidence="4" id="KW-0633">Potassium transport</keyword>
<comment type="subcellular location">
    <subcellularLocation>
        <location evidence="1">Cell membrane</location>
        <topology evidence="1">Multi-pass membrane protein</topology>
    </subcellularLocation>
</comment>
<dbReference type="InterPro" id="IPR003445">
    <property type="entry name" value="Cat_transpt"/>
</dbReference>
<name>A0A917ASD2_9BACI</name>
<evidence type="ECO:0000256" key="9">
    <source>
        <dbReference type="ARBA" id="ARBA00023136"/>
    </source>
</evidence>
<evidence type="ECO:0000256" key="3">
    <source>
        <dbReference type="ARBA" id="ARBA00022475"/>
    </source>
</evidence>
<feature type="transmembrane region" description="Helical" evidence="10">
    <location>
        <begin position="289"/>
        <end position="321"/>
    </location>
</feature>
<reference evidence="11" key="1">
    <citation type="journal article" date="2014" name="Int. J. Syst. Evol. Microbiol.">
        <title>Complete genome sequence of Corynebacterium casei LMG S-19264T (=DSM 44701T), isolated from a smear-ripened cheese.</title>
        <authorList>
            <consortium name="US DOE Joint Genome Institute (JGI-PGF)"/>
            <person name="Walter F."/>
            <person name="Albersmeier A."/>
            <person name="Kalinowski J."/>
            <person name="Ruckert C."/>
        </authorList>
    </citation>
    <scope>NUCLEOTIDE SEQUENCE</scope>
    <source>
        <strain evidence="11">CGMCC 1.12698</strain>
    </source>
</reference>
<dbReference type="Pfam" id="PF02386">
    <property type="entry name" value="TrkH"/>
    <property type="match status" value="1"/>
</dbReference>
<keyword evidence="3" id="KW-1003">Cell membrane</keyword>
<reference evidence="11" key="2">
    <citation type="submission" date="2020-09" db="EMBL/GenBank/DDBJ databases">
        <authorList>
            <person name="Sun Q."/>
            <person name="Zhou Y."/>
        </authorList>
    </citation>
    <scope>NUCLEOTIDE SEQUENCE</scope>
    <source>
        <strain evidence="11">CGMCC 1.12698</strain>
    </source>
</reference>
<gene>
    <name evidence="11" type="ORF">GCM10007140_21200</name>
</gene>
<dbReference type="PANTHER" id="PTHR32024:SF1">
    <property type="entry name" value="KTR SYSTEM POTASSIUM UPTAKE PROTEIN B"/>
    <property type="match status" value="1"/>
</dbReference>
<comment type="caution">
    <text evidence="11">The sequence shown here is derived from an EMBL/GenBank/DDBJ whole genome shotgun (WGS) entry which is preliminary data.</text>
</comment>
<keyword evidence="9 10" id="KW-0472">Membrane</keyword>
<dbReference type="EMBL" id="BMFK01000001">
    <property type="protein sequence ID" value="GGE71098.1"/>
    <property type="molecule type" value="Genomic_DNA"/>
</dbReference>
<feature type="transmembrane region" description="Helical" evidence="10">
    <location>
        <begin position="223"/>
        <end position="244"/>
    </location>
</feature>
<evidence type="ECO:0000256" key="8">
    <source>
        <dbReference type="ARBA" id="ARBA00023065"/>
    </source>
</evidence>
<evidence type="ECO:0000256" key="5">
    <source>
        <dbReference type="ARBA" id="ARBA00022692"/>
    </source>
</evidence>
<evidence type="ECO:0000256" key="10">
    <source>
        <dbReference type="SAM" id="Phobius"/>
    </source>
</evidence>
<evidence type="ECO:0000256" key="2">
    <source>
        <dbReference type="ARBA" id="ARBA00022448"/>
    </source>
</evidence>
<dbReference type="NCBIfam" id="TIGR00933">
    <property type="entry name" value="2a38"/>
    <property type="match status" value="1"/>
</dbReference>
<keyword evidence="8" id="KW-0406">Ion transport</keyword>
<feature type="transmembrane region" description="Helical" evidence="10">
    <location>
        <begin position="12"/>
        <end position="34"/>
    </location>
</feature>
<keyword evidence="12" id="KW-1185">Reference proteome</keyword>